<dbReference type="OrthoDB" id="110033at2"/>
<comment type="similarity">
    <text evidence="1">Belongs to the LysR transcriptional regulatory family.</text>
</comment>
<evidence type="ECO:0000259" key="5">
    <source>
        <dbReference type="PROSITE" id="PS50931"/>
    </source>
</evidence>
<keyword evidence="3" id="KW-0238">DNA-binding</keyword>
<dbReference type="InterPro" id="IPR000847">
    <property type="entry name" value="LysR_HTH_N"/>
</dbReference>
<evidence type="ECO:0000256" key="4">
    <source>
        <dbReference type="ARBA" id="ARBA00023163"/>
    </source>
</evidence>
<dbReference type="PROSITE" id="PS50931">
    <property type="entry name" value="HTH_LYSR"/>
    <property type="match status" value="1"/>
</dbReference>
<evidence type="ECO:0000256" key="2">
    <source>
        <dbReference type="ARBA" id="ARBA00023015"/>
    </source>
</evidence>
<dbReference type="GO" id="GO:0043565">
    <property type="term" value="F:sequence-specific DNA binding"/>
    <property type="evidence" value="ECO:0007669"/>
    <property type="project" value="TreeGrafter"/>
</dbReference>
<accession>A0A5C0AZ78</accession>
<dbReference type="GO" id="GO:0003700">
    <property type="term" value="F:DNA-binding transcription factor activity"/>
    <property type="evidence" value="ECO:0007669"/>
    <property type="project" value="InterPro"/>
</dbReference>
<dbReference type="PANTHER" id="PTHR30427:SF1">
    <property type="entry name" value="TRANSCRIPTIONAL ACTIVATOR PROTEIN LYSR"/>
    <property type="match status" value="1"/>
</dbReference>
<dbReference type="InterPro" id="IPR036390">
    <property type="entry name" value="WH_DNA-bd_sf"/>
</dbReference>
<dbReference type="SUPFAM" id="SSF53850">
    <property type="entry name" value="Periplasmic binding protein-like II"/>
    <property type="match status" value="1"/>
</dbReference>
<dbReference type="Gene3D" id="1.10.10.10">
    <property type="entry name" value="Winged helix-like DNA-binding domain superfamily/Winged helix DNA-binding domain"/>
    <property type="match status" value="1"/>
</dbReference>
<protein>
    <submittedName>
        <fullName evidence="6">LysR family transcriptional regulator</fullName>
    </submittedName>
</protein>
<dbReference type="InterPro" id="IPR005119">
    <property type="entry name" value="LysR_subst-bd"/>
</dbReference>
<sequence length="313" mass="34796">MAALNLRQIEVFRAVMTTGTIAGASQLLFVSQPAVSRLLAHTEQRIGYPLFERIKGRLFATPEAKKLFHAVEQVYEAVQRVNHLSKDLALNRTGILNLVSSPSVGQSLIPQAVANFREVHPDCKVTFACHSYEHIQALLLSHQADLGIISLPMTHPNLEITPLCMNRLVCVMHESHPLSAKETLTLDDLCAWPMVGYGEDSPMGKLISQYFEKHDRQMTTAVEVGSPQNAGSMVETGIGIALVDEFSVRSWSRTRPIQVRPIEHAPILQANLVHLRYEPPAQLTRSFIQVLRELVVDHGFETLTEDQAIDAIA</sequence>
<dbReference type="PANTHER" id="PTHR30427">
    <property type="entry name" value="TRANSCRIPTIONAL ACTIVATOR PROTEIN LYSR"/>
    <property type="match status" value="1"/>
</dbReference>
<dbReference type="Pfam" id="PF00126">
    <property type="entry name" value="HTH_1"/>
    <property type="match status" value="1"/>
</dbReference>
<dbReference type="KEGG" id="pacr:FXN63_08560"/>
<dbReference type="Gene3D" id="3.40.190.290">
    <property type="match status" value="1"/>
</dbReference>
<dbReference type="RefSeq" id="WP_148814274.1">
    <property type="nucleotide sequence ID" value="NZ_CP043046.1"/>
</dbReference>
<dbReference type="GO" id="GO:0010628">
    <property type="term" value="P:positive regulation of gene expression"/>
    <property type="evidence" value="ECO:0007669"/>
    <property type="project" value="TreeGrafter"/>
</dbReference>
<gene>
    <name evidence="6" type="ORF">FXN63_08560</name>
</gene>
<dbReference type="EMBL" id="CP043046">
    <property type="protein sequence ID" value="QEI05891.1"/>
    <property type="molecule type" value="Genomic_DNA"/>
</dbReference>
<evidence type="ECO:0000256" key="3">
    <source>
        <dbReference type="ARBA" id="ARBA00023125"/>
    </source>
</evidence>
<proteinExistence type="inferred from homology"/>
<dbReference type="Pfam" id="PF03466">
    <property type="entry name" value="LysR_substrate"/>
    <property type="match status" value="1"/>
</dbReference>
<dbReference type="InterPro" id="IPR036388">
    <property type="entry name" value="WH-like_DNA-bd_sf"/>
</dbReference>
<evidence type="ECO:0000313" key="7">
    <source>
        <dbReference type="Proteomes" id="UP000325161"/>
    </source>
</evidence>
<keyword evidence="7" id="KW-1185">Reference proteome</keyword>
<reference evidence="6 7" key="1">
    <citation type="submission" date="2019-08" db="EMBL/GenBank/DDBJ databases">
        <title>Amphibian skin-associated Pigmentiphaga: genome sequence and occurrence across geography and hosts.</title>
        <authorList>
            <person name="Bletz M.C."/>
            <person name="Bunk B."/>
            <person name="Sproeer C."/>
            <person name="Biwer P."/>
            <person name="Reiter S."/>
            <person name="Rabemananjara F.C.E."/>
            <person name="Schulz S."/>
            <person name="Overmann J."/>
            <person name="Vences M."/>
        </authorList>
    </citation>
    <scope>NUCLEOTIDE SEQUENCE [LARGE SCALE GENOMIC DNA]</scope>
    <source>
        <strain evidence="6 7">Mada1488</strain>
    </source>
</reference>
<dbReference type="SUPFAM" id="SSF46785">
    <property type="entry name" value="Winged helix' DNA-binding domain"/>
    <property type="match status" value="1"/>
</dbReference>
<feature type="domain" description="HTH lysR-type" evidence="5">
    <location>
        <begin position="4"/>
        <end position="61"/>
    </location>
</feature>
<evidence type="ECO:0000313" key="6">
    <source>
        <dbReference type="EMBL" id="QEI05891.1"/>
    </source>
</evidence>
<dbReference type="Proteomes" id="UP000325161">
    <property type="component" value="Chromosome"/>
</dbReference>
<dbReference type="AlphaFoldDB" id="A0A5C0AZ78"/>
<name>A0A5C0AZ78_9BURK</name>
<keyword evidence="4" id="KW-0804">Transcription</keyword>
<organism evidence="6 7">
    <name type="scientific">Pigmentiphaga aceris</name>
    <dbReference type="NCBI Taxonomy" id="1940612"/>
    <lineage>
        <taxon>Bacteria</taxon>
        <taxon>Pseudomonadati</taxon>
        <taxon>Pseudomonadota</taxon>
        <taxon>Betaproteobacteria</taxon>
        <taxon>Burkholderiales</taxon>
        <taxon>Alcaligenaceae</taxon>
        <taxon>Pigmentiphaga</taxon>
    </lineage>
</organism>
<evidence type="ECO:0000256" key="1">
    <source>
        <dbReference type="ARBA" id="ARBA00009437"/>
    </source>
</evidence>
<keyword evidence="2" id="KW-0805">Transcription regulation</keyword>